<comment type="caution">
    <text evidence="3">The sequence shown here is derived from an EMBL/GenBank/DDBJ whole genome shotgun (WGS) entry which is preliminary data.</text>
</comment>
<dbReference type="InterPro" id="IPR050570">
    <property type="entry name" value="Cell_wall_metabolism_enzyme"/>
</dbReference>
<sequence>MTSTPRVFRLAAPLAIASALGACTEPLDYDMRGRMGGSVDTSQAALSAIAERPEPDERGLISYPNYQVAVARNGDTVTEVANRVGVPAGELARFNGRQPQDGLRDGEVLALPGRAPTPTTATTAPIQPAGSVDITTLASAAIDQSPATPARAPSPAPIQGGVEPIRHQVSRGETAYTIARLYNVTPRSLADWNGLDSDYAVREGQFLLIPVVQKAAPKVAATPVPGAGSPTPQPPSASHALPKDEPSVAASAAKATATPAKPVADIGQSKPTVSSAAMTMPVDGNIIRDYAKGKNEGIDIAAAAGTSVKAAASGTVAAITTNTENVQILVVRHPDDVLSIYTHVDGLSVVKGDAVSRGQTIGKVRSGDPSFLHFEVRKGFDSVDPMTFLR</sequence>
<gene>
    <name evidence="3" type="ORF">ATI53_102544</name>
</gene>
<feature type="region of interest" description="Disordered" evidence="1">
    <location>
        <begin position="221"/>
        <end position="275"/>
    </location>
</feature>
<dbReference type="GO" id="GO:0004222">
    <property type="term" value="F:metalloendopeptidase activity"/>
    <property type="evidence" value="ECO:0007669"/>
    <property type="project" value="TreeGrafter"/>
</dbReference>
<dbReference type="PANTHER" id="PTHR21666">
    <property type="entry name" value="PEPTIDASE-RELATED"/>
    <property type="match status" value="1"/>
</dbReference>
<dbReference type="InterPro" id="IPR036779">
    <property type="entry name" value="LysM_dom_sf"/>
</dbReference>
<feature type="compositionally biased region" description="Low complexity" evidence="1">
    <location>
        <begin position="247"/>
        <end position="264"/>
    </location>
</feature>
<organism evidence="3 4">
    <name type="scientific">Salipiger aestuarii</name>
    <dbReference type="NCBI Taxonomy" id="568098"/>
    <lineage>
        <taxon>Bacteria</taxon>
        <taxon>Pseudomonadati</taxon>
        <taxon>Pseudomonadota</taxon>
        <taxon>Alphaproteobacteria</taxon>
        <taxon>Rhodobacterales</taxon>
        <taxon>Roseobacteraceae</taxon>
        <taxon>Salipiger</taxon>
    </lineage>
</organism>
<dbReference type="SUPFAM" id="SSF51261">
    <property type="entry name" value="Duplicated hybrid motif"/>
    <property type="match status" value="1"/>
</dbReference>
<dbReference type="OrthoDB" id="9795421at2"/>
<dbReference type="Pfam" id="PF01476">
    <property type="entry name" value="LysM"/>
    <property type="match status" value="2"/>
</dbReference>
<dbReference type="InterPro" id="IPR018392">
    <property type="entry name" value="LysM"/>
</dbReference>
<accession>A0A327Y4B1</accession>
<keyword evidence="4" id="KW-1185">Reference proteome</keyword>
<evidence type="ECO:0000313" key="4">
    <source>
        <dbReference type="Proteomes" id="UP000249165"/>
    </source>
</evidence>
<name>A0A327Y4B1_9RHOB</name>
<evidence type="ECO:0000256" key="1">
    <source>
        <dbReference type="SAM" id="MobiDB-lite"/>
    </source>
</evidence>
<dbReference type="Proteomes" id="UP000249165">
    <property type="component" value="Unassembled WGS sequence"/>
</dbReference>
<dbReference type="PANTHER" id="PTHR21666:SF291">
    <property type="entry name" value="STAGE II SPORULATION PROTEIN Q"/>
    <property type="match status" value="1"/>
</dbReference>
<dbReference type="PROSITE" id="PS51257">
    <property type="entry name" value="PROKAR_LIPOPROTEIN"/>
    <property type="match status" value="1"/>
</dbReference>
<protein>
    <submittedName>
        <fullName evidence="3">Murein DD-endopeptidase MepM/ murein hydrolase activator NlpD</fullName>
    </submittedName>
</protein>
<dbReference type="Gene3D" id="2.70.70.10">
    <property type="entry name" value="Glucose Permease (Domain IIA)"/>
    <property type="match status" value="1"/>
</dbReference>
<dbReference type="SUPFAM" id="SSF54106">
    <property type="entry name" value="LysM domain"/>
    <property type="match status" value="1"/>
</dbReference>
<dbReference type="SMART" id="SM00257">
    <property type="entry name" value="LysM"/>
    <property type="match status" value="2"/>
</dbReference>
<evidence type="ECO:0000313" key="3">
    <source>
        <dbReference type="EMBL" id="RAK15142.1"/>
    </source>
</evidence>
<keyword evidence="3" id="KW-0378">Hydrolase</keyword>
<dbReference type="InterPro" id="IPR011055">
    <property type="entry name" value="Dup_hybrid_motif"/>
</dbReference>
<proteinExistence type="predicted"/>
<dbReference type="InterPro" id="IPR016047">
    <property type="entry name" value="M23ase_b-sheet_dom"/>
</dbReference>
<dbReference type="CDD" id="cd12797">
    <property type="entry name" value="M23_peptidase"/>
    <property type="match status" value="1"/>
</dbReference>
<dbReference type="RefSeq" id="WP_009506037.1">
    <property type="nucleotide sequence ID" value="NZ_LIGK01000033.1"/>
</dbReference>
<dbReference type="EMBL" id="QLMG01000025">
    <property type="protein sequence ID" value="RAK15142.1"/>
    <property type="molecule type" value="Genomic_DNA"/>
</dbReference>
<dbReference type="AlphaFoldDB" id="A0A327Y4B1"/>
<dbReference type="Gene3D" id="3.10.350.10">
    <property type="entry name" value="LysM domain"/>
    <property type="match status" value="1"/>
</dbReference>
<reference evidence="3 4" key="1">
    <citation type="submission" date="2018-06" db="EMBL/GenBank/DDBJ databases">
        <title>Genomic Encyclopedia of Archaeal and Bacterial Type Strains, Phase II (KMG-II): from individual species to whole genera.</title>
        <authorList>
            <person name="Goeker M."/>
        </authorList>
    </citation>
    <scope>NUCLEOTIDE SEQUENCE [LARGE SCALE GENOMIC DNA]</scope>
    <source>
        <strain evidence="3 4">DSM 22011</strain>
    </source>
</reference>
<dbReference type="CDD" id="cd00118">
    <property type="entry name" value="LysM"/>
    <property type="match status" value="1"/>
</dbReference>
<dbReference type="Pfam" id="PF01551">
    <property type="entry name" value="Peptidase_M23"/>
    <property type="match status" value="1"/>
</dbReference>
<dbReference type="PROSITE" id="PS51782">
    <property type="entry name" value="LYSM"/>
    <property type="match status" value="1"/>
</dbReference>
<evidence type="ECO:0000259" key="2">
    <source>
        <dbReference type="PROSITE" id="PS51782"/>
    </source>
</evidence>
<feature type="domain" description="LysM" evidence="2">
    <location>
        <begin position="165"/>
        <end position="209"/>
    </location>
</feature>